<dbReference type="OrthoDB" id="5424391at2759"/>
<keyword evidence="3" id="KW-1185">Reference proteome</keyword>
<dbReference type="AlphaFoldDB" id="A0A6A5TFX5"/>
<dbReference type="Proteomes" id="UP000800038">
    <property type="component" value="Unassembled WGS sequence"/>
</dbReference>
<proteinExistence type="predicted"/>
<evidence type="ECO:0000313" key="2">
    <source>
        <dbReference type="EMBL" id="KAF1947797.1"/>
    </source>
</evidence>
<organism evidence="2 3">
    <name type="scientific">Clathrospora elynae</name>
    <dbReference type="NCBI Taxonomy" id="706981"/>
    <lineage>
        <taxon>Eukaryota</taxon>
        <taxon>Fungi</taxon>
        <taxon>Dikarya</taxon>
        <taxon>Ascomycota</taxon>
        <taxon>Pezizomycotina</taxon>
        <taxon>Dothideomycetes</taxon>
        <taxon>Pleosporomycetidae</taxon>
        <taxon>Pleosporales</taxon>
        <taxon>Diademaceae</taxon>
        <taxon>Clathrospora</taxon>
    </lineage>
</organism>
<accession>A0A6A5TFX5</accession>
<reference evidence="2" key="1">
    <citation type="journal article" date="2020" name="Stud. Mycol.">
        <title>101 Dothideomycetes genomes: a test case for predicting lifestyles and emergence of pathogens.</title>
        <authorList>
            <person name="Haridas S."/>
            <person name="Albert R."/>
            <person name="Binder M."/>
            <person name="Bloem J."/>
            <person name="Labutti K."/>
            <person name="Salamov A."/>
            <person name="Andreopoulos B."/>
            <person name="Baker S."/>
            <person name="Barry K."/>
            <person name="Bills G."/>
            <person name="Bluhm B."/>
            <person name="Cannon C."/>
            <person name="Castanera R."/>
            <person name="Culley D."/>
            <person name="Daum C."/>
            <person name="Ezra D."/>
            <person name="Gonzalez J."/>
            <person name="Henrissat B."/>
            <person name="Kuo A."/>
            <person name="Liang C."/>
            <person name="Lipzen A."/>
            <person name="Lutzoni F."/>
            <person name="Magnuson J."/>
            <person name="Mondo S."/>
            <person name="Nolan M."/>
            <person name="Ohm R."/>
            <person name="Pangilinan J."/>
            <person name="Park H.-J."/>
            <person name="Ramirez L."/>
            <person name="Alfaro M."/>
            <person name="Sun H."/>
            <person name="Tritt A."/>
            <person name="Yoshinaga Y."/>
            <person name="Zwiers L.-H."/>
            <person name="Turgeon B."/>
            <person name="Goodwin S."/>
            <person name="Spatafora J."/>
            <person name="Crous P."/>
            <person name="Grigoriev I."/>
        </authorList>
    </citation>
    <scope>NUCLEOTIDE SEQUENCE</scope>
    <source>
        <strain evidence="2">CBS 161.51</strain>
    </source>
</reference>
<evidence type="ECO:0000313" key="3">
    <source>
        <dbReference type="Proteomes" id="UP000800038"/>
    </source>
</evidence>
<sequence length="428" mass="47842">MQSPAGKRVLSTLALKIHPQLPLSPRESQKLLTLLTTSFRAHLDRAHPLSPPEGSQTRPTRRLSFSNGQRSPSPNRATSSYASATRHIDSILTNPLFAVKPHRRGSEPVAVDVLRDPMAWFISEIATGAANLPKAAMCLEVLDKATGETTSIPQHGKSPAAILAEWLRSSGLDTSRQFLELSVSKTGQGSRFMDRLLVLLLAEGEMSASWRWFIRSNEQRVKETGLDMSRVAIFRQQLLAKMVSIEANTDLNKGLAAFLQAFRFTETTGYESAYGILRPAGGHLVNRIIANTNQSLEPELYHSFLLSSQRWLGDWSRAVVAMLSLYHPSDRSALPGLRFIQDPIGAITFVKSSRSRRQFLVQLCLGVARQLLEQEKFAEAQVAMEFTKEHFADIVLSRPPAAEQQPTEQWKLRKERENLQLLDRLVLT</sequence>
<name>A0A6A5TFX5_9PLEO</name>
<dbReference type="EMBL" id="ML975997">
    <property type="protein sequence ID" value="KAF1947797.1"/>
    <property type="molecule type" value="Genomic_DNA"/>
</dbReference>
<evidence type="ECO:0000256" key="1">
    <source>
        <dbReference type="SAM" id="MobiDB-lite"/>
    </source>
</evidence>
<protein>
    <submittedName>
        <fullName evidence="2">Uncharacterized protein</fullName>
    </submittedName>
</protein>
<feature type="compositionally biased region" description="Polar residues" evidence="1">
    <location>
        <begin position="53"/>
        <end position="83"/>
    </location>
</feature>
<gene>
    <name evidence="2" type="ORF">EJ02DRAFT_5223</name>
</gene>
<feature type="region of interest" description="Disordered" evidence="1">
    <location>
        <begin position="43"/>
        <end position="84"/>
    </location>
</feature>